<reference evidence="1" key="1">
    <citation type="submission" date="2018-05" db="EMBL/GenBank/DDBJ databases">
        <title>Draft genome of Mucuna pruriens seed.</title>
        <authorList>
            <person name="Nnadi N.E."/>
            <person name="Vos R."/>
            <person name="Hasami M.H."/>
            <person name="Devisetty U.K."/>
            <person name="Aguiy J.C."/>
        </authorList>
    </citation>
    <scope>NUCLEOTIDE SEQUENCE [LARGE SCALE GENOMIC DNA]</scope>
    <source>
        <strain evidence="1">JCA_2017</strain>
    </source>
</reference>
<accession>A0A371GTA0</accession>
<organism evidence="1 2">
    <name type="scientific">Mucuna pruriens</name>
    <name type="common">Velvet bean</name>
    <name type="synonym">Dolichos pruriens</name>
    <dbReference type="NCBI Taxonomy" id="157652"/>
    <lineage>
        <taxon>Eukaryota</taxon>
        <taxon>Viridiplantae</taxon>
        <taxon>Streptophyta</taxon>
        <taxon>Embryophyta</taxon>
        <taxon>Tracheophyta</taxon>
        <taxon>Spermatophyta</taxon>
        <taxon>Magnoliopsida</taxon>
        <taxon>eudicotyledons</taxon>
        <taxon>Gunneridae</taxon>
        <taxon>Pentapetalae</taxon>
        <taxon>rosids</taxon>
        <taxon>fabids</taxon>
        <taxon>Fabales</taxon>
        <taxon>Fabaceae</taxon>
        <taxon>Papilionoideae</taxon>
        <taxon>50 kb inversion clade</taxon>
        <taxon>NPAAA clade</taxon>
        <taxon>indigoferoid/millettioid clade</taxon>
        <taxon>Phaseoleae</taxon>
        <taxon>Mucuna</taxon>
    </lineage>
</organism>
<keyword evidence="2" id="KW-1185">Reference proteome</keyword>
<sequence length="81" mass="9022">SNPSNLHAYDIEIDRTFHSSNSNFDLANIASDLEIGYDSNSANFDIVDFDLGNSSSYSNFGVDISPFSLDNMTNNDRTFKE</sequence>
<evidence type="ECO:0000313" key="1">
    <source>
        <dbReference type="EMBL" id="RDX93768.1"/>
    </source>
</evidence>
<dbReference type="EMBL" id="QJKJ01004534">
    <property type="protein sequence ID" value="RDX93768.1"/>
    <property type="molecule type" value="Genomic_DNA"/>
</dbReference>
<comment type="caution">
    <text evidence="1">The sequence shown here is derived from an EMBL/GenBank/DDBJ whole genome shotgun (WGS) entry which is preliminary data.</text>
</comment>
<protein>
    <submittedName>
        <fullName evidence="1">Uncharacterized protein</fullName>
    </submittedName>
</protein>
<proteinExistence type="predicted"/>
<evidence type="ECO:0000313" key="2">
    <source>
        <dbReference type="Proteomes" id="UP000257109"/>
    </source>
</evidence>
<name>A0A371GTA0_MUCPR</name>
<feature type="non-terminal residue" evidence="1">
    <location>
        <position position="81"/>
    </location>
</feature>
<dbReference type="AlphaFoldDB" id="A0A371GTA0"/>
<gene>
    <name evidence="1" type="ORF">CR513_23940</name>
</gene>
<dbReference type="Proteomes" id="UP000257109">
    <property type="component" value="Unassembled WGS sequence"/>
</dbReference>
<feature type="non-terminal residue" evidence="1">
    <location>
        <position position="1"/>
    </location>
</feature>